<comment type="caution">
    <text evidence="1">The sequence shown here is derived from an EMBL/GenBank/DDBJ whole genome shotgun (WGS) entry which is preliminary data.</text>
</comment>
<dbReference type="Gramene" id="TVU32168">
    <property type="protein sequence ID" value="TVU32168"/>
    <property type="gene ID" value="EJB05_23889"/>
</dbReference>
<dbReference type="AlphaFoldDB" id="A0A5J9V982"/>
<gene>
    <name evidence="1" type="ORF">EJB05_23889</name>
</gene>
<evidence type="ECO:0000313" key="1">
    <source>
        <dbReference type="EMBL" id="TVU32168.1"/>
    </source>
</evidence>
<organism evidence="1 2">
    <name type="scientific">Eragrostis curvula</name>
    <name type="common">weeping love grass</name>
    <dbReference type="NCBI Taxonomy" id="38414"/>
    <lineage>
        <taxon>Eukaryota</taxon>
        <taxon>Viridiplantae</taxon>
        <taxon>Streptophyta</taxon>
        <taxon>Embryophyta</taxon>
        <taxon>Tracheophyta</taxon>
        <taxon>Spermatophyta</taxon>
        <taxon>Magnoliopsida</taxon>
        <taxon>Liliopsida</taxon>
        <taxon>Poales</taxon>
        <taxon>Poaceae</taxon>
        <taxon>PACMAD clade</taxon>
        <taxon>Chloridoideae</taxon>
        <taxon>Eragrostideae</taxon>
        <taxon>Eragrostidinae</taxon>
        <taxon>Eragrostis</taxon>
    </lineage>
</organism>
<dbReference type="Proteomes" id="UP000324897">
    <property type="component" value="Chromosome 1"/>
</dbReference>
<evidence type="ECO:0000313" key="2">
    <source>
        <dbReference type="Proteomes" id="UP000324897"/>
    </source>
</evidence>
<dbReference type="EMBL" id="RWGY01000011">
    <property type="protein sequence ID" value="TVU32168.1"/>
    <property type="molecule type" value="Genomic_DNA"/>
</dbReference>
<protein>
    <submittedName>
        <fullName evidence="1">Uncharacterized protein</fullName>
    </submittedName>
</protein>
<accession>A0A5J9V982</accession>
<keyword evidence="2" id="KW-1185">Reference proteome</keyword>
<reference evidence="1 2" key="1">
    <citation type="journal article" date="2019" name="Sci. Rep.">
        <title>A high-quality genome of Eragrostis curvula grass provides insights into Poaceae evolution and supports new strategies to enhance forage quality.</title>
        <authorList>
            <person name="Carballo J."/>
            <person name="Santos B.A.C.M."/>
            <person name="Zappacosta D."/>
            <person name="Garbus I."/>
            <person name="Selva J.P."/>
            <person name="Gallo C.A."/>
            <person name="Diaz A."/>
            <person name="Albertini E."/>
            <person name="Caccamo M."/>
            <person name="Echenique V."/>
        </authorList>
    </citation>
    <scope>NUCLEOTIDE SEQUENCE [LARGE SCALE GENOMIC DNA]</scope>
    <source>
        <strain evidence="2">cv. Victoria</strain>
        <tissue evidence="1">Leaf</tissue>
    </source>
</reference>
<sequence length="95" mass="10278">MELREAGYKICCLASSATVPTNKLADPASGDDTLDGVLAGCANDFHVDFKSIFAPKSDAFGSCNQRLAAQRQLDMRLSQIGAIISYIRLINHFVL</sequence>
<proteinExistence type="predicted"/>
<name>A0A5J9V982_9POAL</name>